<dbReference type="Pfam" id="PF13476">
    <property type="entry name" value="AAA_23"/>
    <property type="match status" value="1"/>
</dbReference>
<dbReference type="InterPro" id="IPR027417">
    <property type="entry name" value="P-loop_NTPase"/>
</dbReference>
<dbReference type="SMART" id="SM00382">
    <property type="entry name" value="AAA"/>
    <property type="match status" value="1"/>
</dbReference>
<dbReference type="EMBL" id="JBICZW010000001">
    <property type="protein sequence ID" value="MFG3187551.1"/>
    <property type="molecule type" value="Genomic_DNA"/>
</dbReference>
<comment type="caution">
    <text evidence="2">The sequence shown here is derived from an EMBL/GenBank/DDBJ whole genome shotgun (WGS) entry which is preliminary data.</text>
</comment>
<dbReference type="PANTHER" id="PTHR43581:SF2">
    <property type="entry name" value="EXCINUCLEASE ATPASE SUBUNIT"/>
    <property type="match status" value="1"/>
</dbReference>
<name>A0ABW7BJC8_9ACTN</name>
<dbReference type="InterPro" id="IPR003593">
    <property type="entry name" value="AAA+_ATPase"/>
</dbReference>
<proteinExistence type="predicted"/>
<dbReference type="SUPFAM" id="SSF52540">
    <property type="entry name" value="P-loop containing nucleoside triphosphate hydrolases"/>
    <property type="match status" value="1"/>
</dbReference>
<keyword evidence="2" id="KW-0540">Nuclease</keyword>
<organism evidence="2 3">
    <name type="scientific">Streptomyces omiyaensis</name>
    <dbReference type="NCBI Taxonomy" id="68247"/>
    <lineage>
        <taxon>Bacteria</taxon>
        <taxon>Bacillati</taxon>
        <taxon>Actinomycetota</taxon>
        <taxon>Actinomycetes</taxon>
        <taxon>Kitasatosporales</taxon>
        <taxon>Streptomycetaceae</taxon>
        <taxon>Streptomyces</taxon>
    </lineage>
</organism>
<sequence length="611" mass="67538">MRISHIKLQNFQGVELLELDGLEDLPLVVISGRNGSGKSTLILALSLLWDAPPEIDSYSLVGPWGECAEIEMSLRLTSAERAALVQEVEAQGGDSAECPELVKIAMRFTEFNPPEFREWTEWANALRSRNFRRVNSFAHFTLIPAERSVSRSTINSVNPDTLSSQRADELRSEALKSTMNSWSTFTLSDIPDYLATMDYTDLINAREGGERVDSTDYDEITGSFFEATGKSIERPTLSREGSVALFVDAQNGNRHSISSLSSGELEALGLMYMAKRLSSAGGVMLIDEPELHLHPALQTSILDMVRDAGESSQLWLATHSPNLINSTPTDSIVSISPALSGRNQGSRIADQPSRLQLLGDLGVTPSSWLQHDRLIIVEGATDKRYLELIFPIEASRSLVYVAGNRAGVDATVRTLEAGDQFLPWLAIRDRDIINGGALDSDRSFTWSRRALENIFLEGELLSRVIDMAGGSMGASEVESELQRIALDERQEVESLLIEERLKQKVPATRPAVKKDLKTSLENSIRIQTSRLAEYDSVAGQVKVELDAAWEQHWKDFVQGKRVLANFLKCTPFRSMADLSNAICKACRSNPSLLPADLQRLLDSLSGERDPS</sequence>
<feature type="domain" description="AAA+ ATPase" evidence="1">
    <location>
        <begin position="24"/>
        <end position="496"/>
    </location>
</feature>
<evidence type="ECO:0000313" key="2">
    <source>
        <dbReference type="EMBL" id="MFG3187551.1"/>
    </source>
</evidence>
<dbReference type="Pfam" id="PF13304">
    <property type="entry name" value="AAA_21"/>
    <property type="match status" value="1"/>
</dbReference>
<protein>
    <submittedName>
        <fullName evidence="2">ATP-dependent endonuclease</fullName>
    </submittedName>
</protein>
<reference evidence="2 3" key="1">
    <citation type="submission" date="2024-10" db="EMBL/GenBank/DDBJ databases">
        <title>The Natural Products Discovery Center: Release of the First 8490 Sequenced Strains for Exploring Actinobacteria Biosynthetic Diversity.</title>
        <authorList>
            <person name="Kalkreuter E."/>
            <person name="Kautsar S.A."/>
            <person name="Yang D."/>
            <person name="Bader C.D."/>
            <person name="Teijaro C.N."/>
            <person name="Fluegel L."/>
            <person name="Davis C.M."/>
            <person name="Simpson J.R."/>
            <person name="Lauterbach L."/>
            <person name="Steele A.D."/>
            <person name="Gui C."/>
            <person name="Meng S."/>
            <person name="Li G."/>
            <person name="Viehrig K."/>
            <person name="Ye F."/>
            <person name="Su P."/>
            <person name="Kiefer A.F."/>
            <person name="Nichols A."/>
            <person name="Cepeda A.J."/>
            <person name="Yan W."/>
            <person name="Fan B."/>
            <person name="Jiang Y."/>
            <person name="Adhikari A."/>
            <person name="Zheng C.-J."/>
            <person name="Schuster L."/>
            <person name="Cowan T.M."/>
            <person name="Smanski M.J."/>
            <person name="Chevrette M.G."/>
            <person name="De Carvalho L.P.S."/>
            <person name="Shen B."/>
        </authorList>
    </citation>
    <scope>NUCLEOTIDE SEQUENCE [LARGE SCALE GENOMIC DNA]</scope>
    <source>
        <strain evidence="2 3">NPDC048229</strain>
    </source>
</reference>
<dbReference type="InterPro" id="IPR051396">
    <property type="entry name" value="Bact_Antivir_Def_Nuclease"/>
</dbReference>
<dbReference type="InterPro" id="IPR003959">
    <property type="entry name" value="ATPase_AAA_core"/>
</dbReference>
<dbReference type="GO" id="GO:0004519">
    <property type="term" value="F:endonuclease activity"/>
    <property type="evidence" value="ECO:0007669"/>
    <property type="project" value="UniProtKB-KW"/>
</dbReference>
<evidence type="ECO:0000313" key="3">
    <source>
        <dbReference type="Proteomes" id="UP001604282"/>
    </source>
</evidence>
<dbReference type="Proteomes" id="UP001604282">
    <property type="component" value="Unassembled WGS sequence"/>
</dbReference>
<dbReference type="Gene3D" id="3.40.50.300">
    <property type="entry name" value="P-loop containing nucleotide triphosphate hydrolases"/>
    <property type="match status" value="2"/>
</dbReference>
<dbReference type="InterPro" id="IPR038729">
    <property type="entry name" value="Rad50/SbcC_AAA"/>
</dbReference>
<keyword evidence="3" id="KW-1185">Reference proteome</keyword>
<gene>
    <name evidence="2" type="ORF">ACGFYS_01270</name>
</gene>
<evidence type="ECO:0000259" key="1">
    <source>
        <dbReference type="SMART" id="SM00382"/>
    </source>
</evidence>
<keyword evidence="2" id="KW-0378">Hydrolase</keyword>
<dbReference type="PANTHER" id="PTHR43581">
    <property type="entry name" value="ATP/GTP PHOSPHATASE"/>
    <property type="match status" value="1"/>
</dbReference>
<accession>A0ABW7BJC8</accession>
<keyword evidence="2" id="KW-0255">Endonuclease</keyword>
<dbReference type="RefSeq" id="WP_392878743.1">
    <property type="nucleotide sequence ID" value="NZ_JBICZW010000001.1"/>
</dbReference>